<accession>A0A645EBQ3</accession>
<reference evidence="1" key="1">
    <citation type="submission" date="2019-08" db="EMBL/GenBank/DDBJ databases">
        <authorList>
            <person name="Kucharzyk K."/>
            <person name="Murdoch R.W."/>
            <person name="Higgins S."/>
            <person name="Loffler F."/>
        </authorList>
    </citation>
    <scope>NUCLEOTIDE SEQUENCE</scope>
</reference>
<proteinExistence type="predicted"/>
<name>A0A645EBQ3_9ZZZZ</name>
<comment type="caution">
    <text evidence="1">The sequence shown here is derived from an EMBL/GenBank/DDBJ whole genome shotgun (WGS) entry which is preliminary data.</text>
</comment>
<protein>
    <submittedName>
        <fullName evidence="1">Uncharacterized protein</fullName>
    </submittedName>
</protein>
<sequence length="135" mass="15062">MLSGNHDCINADRSSVRGILNGNLRFGIGTEVGHQFQFVFPDVSQFAQQCVAQIQCQRHIVIGFRCCITKHHPLITGALVHRVCFAVNPPVYVVGLFVDARKNTTRFSFKLVFAFGVADTGNNLTRHLSNIHIRI</sequence>
<dbReference type="EMBL" id="VSSQ01045501">
    <property type="protein sequence ID" value="MPM99407.1"/>
    <property type="molecule type" value="Genomic_DNA"/>
</dbReference>
<organism evidence="1">
    <name type="scientific">bioreactor metagenome</name>
    <dbReference type="NCBI Taxonomy" id="1076179"/>
    <lineage>
        <taxon>unclassified sequences</taxon>
        <taxon>metagenomes</taxon>
        <taxon>ecological metagenomes</taxon>
    </lineage>
</organism>
<evidence type="ECO:0000313" key="1">
    <source>
        <dbReference type="EMBL" id="MPM99407.1"/>
    </source>
</evidence>
<gene>
    <name evidence="1" type="ORF">SDC9_146598</name>
</gene>
<dbReference type="AlphaFoldDB" id="A0A645EBQ3"/>